<comment type="similarity">
    <text evidence="1">Belongs to the DinB family.</text>
</comment>
<reference evidence="4" key="1">
    <citation type="journal article" date="2019" name="Int. J. Syst. Evol. Microbiol.">
        <title>The Global Catalogue of Microorganisms (GCM) 10K type strain sequencing project: providing services to taxonomists for standard genome sequencing and annotation.</title>
        <authorList>
            <consortium name="The Broad Institute Genomics Platform"/>
            <consortium name="The Broad Institute Genome Sequencing Center for Infectious Disease"/>
            <person name="Wu L."/>
            <person name="Ma J."/>
        </authorList>
    </citation>
    <scope>NUCLEOTIDE SEQUENCE [LARGE SCALE GENOMIC DNA]</scope>
    <source>
        <strain evidence="4">CGMCC 1.3240</strain>
    </source>
</reference>
<protein>
    <submittedName>
        <fullName evidence="3">DinB family protein</fullName>
    </submittedName>
</protein>
<evidence type="ECO:0000313" key="4">
    <source>
        <dbReference type="Proteomes" id="UP001596047"/>
    </source>
</evidence>
<keyword evidence="2" id="KW-0479">Metal-binding</keyword>
<accession>A0ABW0VZH9</accession>
<dbReference type="EMBL" id="JBHSOW010000053">
    <property type="protein sequence ID" value="MFC5650417.1"/>
    <property type="molecule type" value="Genomic_DNA"/>
</dbReference>
<dbReference type="Proteomes" id="UP001596047">
    <property type="component" value="Unassembled WGS sequence"/>
</dbReference>
<keyword evidence="4" id="KW-1185">Reference proteome</keyword>
<comment type="caution">
    <text evidence="3">The sequence shown here is derived from an EMBL/GenBank/DDBJ whole genome shotgun (WGS) entry which is preliminary data.</text>
</comment>
<evidence type="ECO:0000256" key="1">
    <source>
        <dbReference type="ARBA" id="ARBA00008635"/>
    </source>
</evidence>
<dbReference type="RefSeq" id="WP_379188969.1">
    <property type="nucleotide sequence ID" value="NZ_JBHSOW010000053.1"/>
</dbReference>
<dbReference type="PANTHER" id="PTHR37302:SF3">
    <property type="entry name" value="DAMAGE-INDUCIBLE PROTEIN DINB"/>
    <property type="match status" value="1"/>
</dbReference>
<dbReference type="Gene3D" id="1.20.120.450">
    <property type="entry name" value="dinb family like domain"/>
    <property type="match status" value="1"/>
</dbReference>
<evidence type="ECO:0000313" key="3">
    <source>
        <dbReference type="EMBL" id="MFC5650417.1"/>
    </source>
</evidence>
<proteinExistence type="inferred from homology"/>
<dbReference type="SUPFAM" id="SSF109854">
    <property type="entry name" value="DinB/YfiT-like putative metalloenzymes"/>
    <property type="match status" value="1"/>
</dbReference>
<dbReference type="InterPro" id="IPR034660">
    <property type="entry name" value="DinB/YfiT-like"/>
</dbReference>
<organism evidence="3 4">
    <name type="scientific">Paenibacillus solisilvae</name>
    <dbReference type="NCBI Taxonomy" id="2486751"/>
    <lineage>
        <taxon>Bacteria</taxon>
        <taxon>Bacillati</taxon>
        <taxon>Bacillota</taxon>
        <taxon>Bacilli</taxon>
        <taxon>Bacillales</taxon>
        <taxon>Paenibacillaceae</taxon>
        <taxon>Paenibacillus</taxon>
    </lineage>
</organism>
<dbReference type="InterPro" id="IPR007837">
    <property type="entry name" value="DinB"/>
</dbReference>
<name>A0ABW0VZH9_9BACL</name>
<gene>
    <name evidence="3" type="ORF">ACFPYJ_15060</name>
</gene>
<evidence type="ECO:0000256" key="2">
    <source>
        <dbReference type="ARBA" id="ARBA00022723"/>
    </source>
</evidence>
<dbReference type="PANTHER" id="PTHR37302">
    <property type="entry name" value="SLR1116 PROTEIN"/>
    <property type="match status" value="1"/>
</dbReference>
<dbReference type="Pfam" id="PF05163">
    <property type="entry name" value="DinB"/>
    <property type="match status" value="1"/>
</dbReference>
<sequence length="156" mass="18239">MNVLMEQYDFIKRTREALFSYCESIPHADYVHQLDSFGGASMCDLLIHVSYCYRNWIGRQGLQLTEFFEIPPQPEVGVVRTIFREIDTLVDQFIHTYAGKWDVPVIVDIPWQDEPEPRTPLYMFTHTITHEFHHKGQIVSISRHLGHLPPDTDLVP</sequence>